<feature type="region of interest" description="Disordered" evidence="1">
    <location>
        <begin position="165"/>
        <end position="185"/>
    </location>
</feature>
<protein>
    <submittedName>
        <fullName evidence="2">Uncharacterized protein</fullName>
    </submittedName>
</protein>
<dbReference type="EMBL" id="JAEFCI010002514">
    <property type="protein sequence ID" value="KAG5462183.1"/>
    <property type="molecule type" value="Genomic_DNA"/>
</dbReference>
<dbReference type="InterPro" id="IPR019368">
    <property type="entry name" value="Ribosomal_mS29"/>
</dbReference>
<gene>
    <name evidence="2" type="ORF">BJ554DRAFT_5519</name>
</gene>
<dbReference type="Proteomes" id="UP000673691">
    <property type="component" value="Unassembled WGS sequence"/>
</dbReference>
<organism evidence="2 3">
    <name type="scientific">Olpidium bornovanus</name>
    <dbReference type="NCBI Taxonomy" id="278681"/>
    <lineage>
        <taxon>Eukaryota</taxon>
        <taxon>Fungi</taxon>
        <taxon>Fungi incertae sedis</taxon>
        <taxon>Olpidiomycota</taxon>
        <taxon>Olpidiomycotina</taxon>
        <taxon>Olpidiomycetes</taxon>
        <taxon>Olpidiales</taxon>
        <taxon>Olpidiaceae</taxon>
        <taxon>Olpidium</taxon>
    </lineage>
</organism>
<accession>A0A8H8A047</accession>
<dbReference type="Pfam" id="PF10236">
    <property type="entry name" value="DAP3"/>
    <property type="match status" value="1"/>
</dbReference>
<sequence length="185" mass="21253">MAVDGINNFYSGSDYNDTEGKQIMAFNFTTVKRINEFLEGKRNLKHGAMLSAYSFSTRNSDSEILNTAMNIYQKPKSRIPLYEFVKGPPPVERTTKLVPLEVPPFTWTETRTMLQHYNEIKVLFTSVFWIPRVEGDRVWCRIIADTSALFPFWMLRRTLQAWTSRKCGSTNPQPAAIPGSYSRPA</sequence>
<evidence type="ECO:0000313" key="2">
    <source>
        <dbReference type="EMBL" id="KAG5462183.1"/>
    </source>
</evidence>
<proteinExistence type="predicted"/>
<evidence type="ECO:0000256" key="1">
    <source>
        <dbReference type="SAM" id="MobiDB-lite"/>
    </source>
</evidence>
<name>A0A8H8A047_9FUNG</name>
<reference evidence="2 3" key="1">
    <citation type="journal article" name="Sci. Rep.">
        <title>Genome-scale phylogenetic analyses confirm Olpidium as the closest living zoosporic fungus to the non-flagellated, terrestrial fungi.</title>
        <authorList>
            <person name="Chang Y."/>
            <person name="Rochon D."/>
            <person name="Sekimoto S."/>
            <person name="Wang Y."/>
            <person name="Chovatia M."/>
            <person name="Sandor L."/>
            <person name="Salamov A."/>
            <person name="Grigoriev I.V."/>
            <person name="Stajich J.E."/>
            <person name="Spatafora J.W."/>
        </authorList>
    </citation>
    <scope>NUCLEOTIDE SEQUENCE [LARGE SCALE GENOMIC DNA]</scope>
    <source>
        <strain evidence="2">S191</strain>
    </source>
</reference>
<comment type="caution">
    <text evidence="2">The sequence shown here is derived from an EMBL/GenBank/DDBJ whole genome shotgun (WGS) entry which is preliminary data.</text>
</comment>
<dbReference type="AlphaFoldDB" id="A0A8H8A047"/>
<keyword evidence="3" id="KW-1185">Reference proteome</keyword>
<evidence type="ECO:0000313" key="3">
    <source>
        <dbReference type="Proteomes" id="UP000673691"/>
    </source>
</evidence>